<accession>A0A7W7RNF2</accession>
<dbReference type="AlphaFoldDB" id="A0A7W7RNF2"/>
<protein>
    <recommendedName>
        <fullName evidence="3">S-adenosyl methyltransferase</fullName>
    </recommendedName>
</protein>
<dbReference type="InterPro" id="IPR029063">
    <property type="entry name" value="SAM-dependent_MTases_sf"/>
</dbReference>
<dbReference type="InterPro" id="IPR006764">
    <property type="entry name" value="SAM_dep_MeTrfase_SAV2177_type"/>
</dbReference>
<evidence type="ECO:0008006" key="3">
    <source>
        <dbReference type="Google" id="ProtNLM"/>
    </source>
</evidence>
<sequence length="276" mass="30389">MTASEPPQVSFEIPSVARIYDAALGGKDNFDVDRGALVSMEQEMPGILDLAKSNRAFLTRAVRYVAQLGVDQFLDLGSGLPTVENTHEIAQRTHPSARVLYVDNDPMVLAHGRALLADNPTTDVITADLREVDRVFASPEARRLLDPDSPVCLMAVSVAHCIPDADDPFGVLRAYMDRFPSGSALIYSHIVSDNAEARNWLTTKMNDEFGIEWGRVRTPEEAEQVADGLEVVPPMEGRPARFAECSTWRSGLEPVADARHNEGRQLWEHAAVAVKR</sequence>
<name>A0A7W7RNF2_9ACTN</name>
<dbReference type="PIRSF" id="PIRSF017393">
    <property type="entry name" value="MTase_SAV2177"/>
    <property type="match status" value="1"/>
</dbReference>
<dbReference type="Gene3D" id="3.40.50.150">
    <property type="entry name" value="Vaccinia Virus protein VP39"/>
    <property type="match status" value="1"/>
</dbReference>
<reference evidence="1 2" key="1">
    <citation type="submission" date="2020-08" db="EMBL/GenBank/DDBJ databases">
        <title>Sequencing the genomes of 1000 actinobacteria strains.</title>
        <authorList>
            <person name="Klenk H.-P."/>
        </authorList>
    </citation>
    <scope>NUCLEOTIDE SEQUENCE [LARGE SCALE GENOMIC DNA]</scope>
    <source>
        <strain evidence="1 2">DSM 102030</strain>
    </source>
</reference>
<dbReference type="Proteomes" id="UP000523007">
    <property type="component" value="Unassembled WGS sequence"/>
</dbReference>
<evidence type="ECO:0000313" key="1">
    <source>
        <dbReference type="EMBL" id="MBB4935177.1"/>
    </source>
</evidence>
<dbReference type="EMBL" id="JACHJT010000002">
    <property type="protein sequence ID" value="MBB4935177.1"/>
    <property type="molecule type" value="Genomic_DNA"/>
</dbReference>
<organism evidence="1 2">
    <name type="scientific">Lipingzhangella halophila</name>
    <dbReference type="NCBI Taxonomy" id="1783352"/>
    <lineage>
        <taxon>Bacteria</taxon>
        <taxon>Bacillati</taxon>
        <taxon>Actinomycetota</taxon>
        <taxon>Actinomycetes</taxon>
        <taxon>Streptosporangiales</taxon>
        <taxon>Nocardiopsidaceae</taxon>
        <taxon>Lipingzhangella</taxon>
    </lineage>
</organism>
<dbReference type="Pfam" id="PF04672">
    <property type="entry name" value="Methyltransf_19"/>
    <property type="match status" value="1"/>
</dbReference>
<keyword evidence="2" id="KW-1185">Reference proteome</keyword>
<dbReference type="SUPFAM" id="SSF53335">
    <property type="entry name" value="S-adenosyl-L-methionine-dependent methyltransferases"/>
    <property type="match status" value="1"/>
</dbReference>
<comment type="caution">
    <text evidence="1">The sequence shown here is derived from an EMBL/GenBank/DDBJ whole genome shotgun (WGS) entry which is preliminary data.</text>
</comment>
<gene>
    <name evidence="1" type="ORF">F4561_006071</name>
</gene>
<proteinExistence type="predicted"/>
<dbReference type="RefSeq" id="WP_184584939.1">
    <property type="nucleotide sequence ID" value="NZ_JACHJT010000002.1"/>
</dbReference>
<evidence type="ECO:0000313" key="2">
    <source>
        <dbReference type="Proteomes" id="UP000523007"/>
    </source>
</evidence>